<feature type="region of interest" description="Disordered" evidence="1">
    <location>
        <begin position="1066"/>
        <end position="1124"/>
    </location>
</feature>
<dbReference type="OrthoDB" id="498590at2759"/>
<protein>
    <recommendedName>
        <fullName evidence="2">SCD domain-containing protein</fullName>
    </recommendedName>
</protein>
<organism evidence="3 4">
    <name type="scientific">Allomyces macrogynus (strain ATCC 38327)</name>
    <name type="common">Allomyces javanicus var. macrogynus</name>
    <dbReference type="NCBI Taxonomy" id="578462"/>
    <lineage>
        <taxon>Eukaryota</taxon>
        <taxon>Fungi</taxon>
        <taxon>Fungi incertae sedis</taxon>
        <taxon>Blastocladiomycota</taxon>
        <taxon>Blastocladiomycetes</taxon>
        <taxon>Blastocladiales</taxon>
        <taxon>Blastocladiaceae</taxon>
        <taxon>Allomyces</taxon>
    </lineage>
</organism>
<gene>
    <name evidence="3" type="ORF">AMAG_08177</name>
</gene>
<dbReference type="EMBL" id="GG745341">
    <property type="protein sequence ID" value="KNE63008.1"/>
    <property type="molecule type" value="Genomic_DNA"/>
</dbReference>
<keyword evidence="4" id="KW-1185">Reference proteome</keyword>
<dbReference type="PROSITE" id="PS51425">
    <property type="entry name" value="SCD"/>
    <property type="match status" value="1"/>
</dbReference>
<reference evidence="4" key="2">
    <citation type="submission" date="2009-11" db="EMBL/GenBank/DDBJ databases">
        <title>The Genome Sequence of Allomyces macrogynus strain ATCC 38327.</title>
        <authorList>
            <consortium name="The Broad Institute Genome Sequencing Platform"/>
            <person name="Russ C."/>
            <person name="Cuomo C."/>
            <person name="Shea T."/>
            <person name="Young S.K."/>
            <person name="Zeng Q."/>
            <person name="Koehrsen M."/>
            <person name="Haas B."/>
            <person name="Borodovsky M."/>
            <person name="Guigo R."/>
            <person name="Alvarado L."/>
            <person name="Berlin A."/>
            <person name="Borenstein D."/>
            <person name="Chen Z."/>
            <person name="Engels R."/>
            <person name="Freedman E."/>
            <person name="Gellesch M."/>
            <person name="Goldberg J."/>
            <person name="Griggs A."/>
            <person name="Gujja S."/>
            <person name="Heiman D."/>
            <person name="Hepburn T."/>
            <person name="Howarth C."/>
            <person name="Jen D."/>
            <person name="Larson L."/>
            <person name="Lewis B."/>
            <person name="Mehta T."/>
            <person name="Park D."/>
            <person name="Pearson M."/>
            <person name="Roberts A."/>
            <person name="Saif S."/>
            <person name="Shenoy N."/>
            <person name="Sisk P."/>
            <person name="Stolte C."/>
            <person name="Sykes S."/>
            <person name="Walk T."/>
            <person name="White J."/>
            <person name="Yandava C."/>
            <person name="Burger G."/>
            <person name="Gray M.W."/>
            <person name="Holland P.W.H."/>
            <person name="King N."/>
            <person name="Lang F.B.F."/>
            <person name="Roger A.J."/>
            <person name="Ruiz-Trillo I."/>
            <person name="Lander E."/>
            <person name="Nusbaum C."/>
        </authorList>
    </citation>
    <scope>NUCLEOTIDE SEQUENCE [LARGE SCALE GENOMIC DNA]</scope>
    <source>
        <strain evidence="4">ATCC 38327</strain>
    </source>
</reference>
<reference evidence="3 4" key="1">
    <citation type="submission" date="2009-11" db="EMBL/GenBank/DDBJ databases">
        <title>Annotation of Allomyces macrogynus ATCC 38327.</title>
        <authorList>
            <consortium name="The Broad Institute Genome Sequencing Platform"/>
            <person name="Russ C."/>
            <person name="Cuomo C."/>
            <person name="Burger G."/>
            <person name="Gray M.W."/>
            <person name="Holland P.W.H."/>
            <person name="King N."/>
            <person name="Lang F.B.F."/>
            <person name="Roger A.J."/>
            <person name="Ruiz-Trillo I."/>
            <person name="Young S.K."/>
            <person name="Zeng Q."/>
            <person name="Gargeya S."/>
            <person name="Fitzgerald M."/>
            <person name="Haas B."/>
            <person name="Abouelleil A."/>
            <person name="Alvarado L."/>
            <person name="Arachchi H.M."/>
            <person name="Berlin A."/>
            <person name="Chapman S.B."/>
            <person name="Gearin G."/>
            <person name="Goldberg J."/>
            <person name="Griggs A."/>
            <person name="Gujja S."/>
            <person name="Hansen M."/>
            <person name="Heiman D."/>
            <person name="Howarth C."/>
            <person name="Larimer J."/>
            <person name="Lui A."/>
            <person name="MacDonald P.J.P."/>
            <person name="McCowen C."/>
            <person name="Montmayeur A."/>
            <person name="Murphy C."/>
            <person name="Neiman D."/>
            <person name="Pearson M."/>
            <person name="Priest M."/>
            <person name="Roberts A."/>
            <person name="Saif S."/>
            <person name="Shea T."/>
            <person name="Sisk P."/>
            <person name="Stolte C."/>
            <person name="Sykes S."/>
            <person name="Wortman J."/>
            <person name="Nusbaum C."/>
            <person name="Birren B."/>
        </authorList>
    </citation>
    <scope>NUCLEOTIDE SEQUENCE [LARGE SCALE GENOMIC DNA]</scope>
    <source>
        <strain evidence="3 4">ATCC 38327</strain>
    </source>
</reference>
<feature type="region of interest" description="Disordered" evidence="1">
    <location>
        <begin position="1"/>
        <end position="201"/>
    </location>
</feature>
<sequence>MDDNSPPTTPAPRRASARLRSRPTPTPTSTPPAPTPKQRARAKKKAAAQTPKAVDDDSGLSDDGDEGDNVGKPAAAAAVQGESDLSSAPEDDGSDTDDSAGSDFDPGTPSQRARKRAAAATNGKTAKTAAATPKTPSAPKPAARRGRKPKAAASDDDESHVADKGTAGLPSLFKAPKAPSRKRAAGPSAKAGPKGRGTKRSVVRLELDQMWEAVTTPRVAQSGLVDDWLREYHINASAALLALVNLILRATGCPEQLNAAQFDDQDAVQDYLTELQQHFADMTSYPLIARTKAVRDEMAAVFLFISTLIQRDDPVMWESGAELLQALNTWIVPMSSSPLRPFRHTATALALHLVSCLCTVVANDDHPDQQAARDVVKELVDAVFAHRYRDVDPTIRRECLRALGQWMERAPNEFLEPLYQRYFGWLLNDMHASVRLAALTTLAGIYANPTLAPGMRLFSERYKLRILEMSLRDLDPQVRLAGARVIAAMYPMGLLDQEDVDAFLTLVFAVHSADVQAVLADELADRTWVALGQWLRTTLDRAYGEYATQTAPVDHALAHFVAFYLVPVLANHADLIALLRQTDDPVPNEMLLVQLLQALCEKAKTGAAVAELAMDALPALFTKYKGQDRALVALAHIIRAVPAASWVESSAKTATLATVLTHVREALFRTTDRDTLTALVAVFADHVNRPELELVVNPHLQPLLDACAAAGEGDHAPQTAAVIKQFNVDVDRAGLGDTHDDLVTHFLACLREGVADPDLIDKCTRTLNDAGVTPSAKVDAVNLLAEYLAATRTTVNDDLAALMEPVLVATLDAWERHETRAAQARAAAAAQSSSQADVAMAEGDERRDDLVPAKPAMDLVKQWTMLLHASLLDLDYAASLLQYHHAITAAAPTNAPADPDAPHPPVPFGTYVDAACDFIVSTVFADVPEVRLNELALAALQKQFQRHEGAAVRPTAVSLAKSFATLYKARRTVRVAPVVQFGGDWVVDEYEPAAPAVATQEGEDKTAPRRAGGRGPGGPGARECRGRADARALYARFSGKHVLHPLVVALAGKANIKHEATAAAAATMGKAKGTPRRKSAAGTIPARRRSTTGTARRKAKSKRLAESSEDEEEVEEIEDADDEDVHAARAVVATAVPGAAISTPHTRRGMKRAAPDDEDVDAEVAVARRRSTRLAATPAVSQVAEEEEEEEEERGGEGAEHEGDVEEEFAPTPTNVKRRRLV</sequence>
<dbReference type="GO" id="GO:0000785">
    <property type="term" value="C:chromatin"/>
    <property type="evidence" value="ECO:0007669"/>
    <property type="project" value="TreeGrafter"/>
</dbReference>
<dbReference type="InterPro" id="IPR020839">
    <property type="entry name" value="SCD"/>
</dbReference>
<evidence type="ECO:0000256" key="1">
    <source>
        <dbReference type="SAM" id="MobiDB-lite"/>
    </source>
</evidence>
<accession>A0A0L0SKP7</accession>
<dbReference type="PANTHER" id="PTHR11199:SF0">
    <property type="entry name" value="LD34181P-RELATED"/>
    <property type="match status" value="1"/>
</dbReference>
<dbReference type="InterPro" id="IPR039662">
    <property type="entry name" value="Cohesin_Scc3/SA"/>
</dbReference>
<feature type="compositionally biased region" description="Acidic residues" evidence="1">
    <location>
        <begin position="89"/>
        <end position="100"/>
    </location>
</feature>
<dbReference type="Proteomes" id="UP000054350">
    <property type="component" value="Unassembled WGS sequence"/>
</dbReference>
<dbReference type="InterPro" id="IPR011989">
    <property type="entry name" value="ARM-like"/>
</dbReference>
<dbReference type="GO" id="GO:0007062">
    <property type="term" value="P:sister chromatid cohesion"/>
    <property type="evidence" value="ECO:0007669"/>
    <property type="project" value="UniProtKB-ARBA"/>
</dbReference>
<evidence type="ECO:0000313" key="3">
    <source>
        <dbReference type="EMBL" id="KNE63008.1"/>
    </source>
</evidence>
<name>A0A0L0SKP7_ALLM3</name>
<feature type="domain" description="SCD" evidence="2">
    <location>
        <begin position="384"/>
        <end position="469"/>
    </location>
</feature>
<dbReference type="eggNOG" id="KOG2011">
    <property type="taxonomic scope" value="Eukaryota"/>
</dbReference>
<feature type="compositionally biased region" description="Low complexity" evidence="1">
    <location>
        <begin position="118"/>
        <end position="141"/>
    </location>
</feature>
<feature type="compositionally biased region" description="Pro residues" evidence="1">
    <location>
        <begin position="24"/>
        <end position="35"/>
    </location>
</feature>
<dbReference type="InterPro" id="IPR013721">
    <property type="entry name" value="STAG"/>
</dbReference>
<feature type="compositionally biased region" description="Basic residues" evidence="1">
    <location>
        <begin position="1086"/>
        <end position="1102"/>
    </location>
</feature>
<feature type="region of interest" description="Disordered" evidence="1">
    <location>
        <begin position="1136"/>
        <end position="1222"/>
    </location>
</feature>
<dbReference type="GO" id="GO:0005634">
    <property type="term" value="C:nucleus"/>
    <property type="evidence" value="ECO:0007669"/>
    <property type="project" value="TreeGrafter"/>
</dbReference>
<dbReference type="InterPro" id="IPR016024">
    <property type="entry name" value="ARM-type_fold"/>
</dbReference>
<dbReference type="Gene3D" id="1.25.10.10">
    <property type="entry name" value="Leucine-rich Repeat Variant"/>
    <property type="match status" value="1"/>
</dbReference>
<feature type="region of interest" description="Disordered" evidence="1">
    <location>
        <begin position="996"/>
        <end position="1024"/>
    </location>
</feature>
<dbReference type="VEuPathDB" id="FungiDB:AMAG_08177"/>
<dbReference type="Pfam" id="PF21581">
    <property type="entry name" value="SCD"/>
    <property type="match status" value="1"/>
</dbReference>
<feature type="compositionally biased region" description="Acidic residues" evidence="1">
    <location>
        <begin position="1184"/>
        <end position="1194"/>
    </location>
</feature>
<dbReference type="GO" id="GO:0003682">
    <property type="term" value="F:chromatin binding"/>
    <property type="evidence" value="ECO:0007669"/>
    <property type="project" value="TreeGrafter"/>
</dbReference>
<dbReference type="Pfam" id="PF08514">
    <property type="entry name" value="STAG"/>
    <property type="match status" value="1"/>
</dbReference>
<dbReference type="PANTHER" id="PTHR11199">
    <property type="entry name" value="STROMAL ANTIGEN"/>
    <property type="match status" value="1"/>
</dbReference>
<evidence type="ECO:0000259" key="2">
    <source>
        <dbReference type="PROSITE" id="PS51425"/>
    </source>
</evidence>
<dbReference type="GO" id="GO:0008278">
    <property type="term" value="C:cohesin complex"/>
    <property type="evidence" value="ECO:0007669"/>
    <property type="project" value="TreeGrafter"/>
</dbReference>
<dbReference type="SUPFAM" id="SSF48371">
    <property type="entry name" value="ARM repeat"/>
    <property type="match status" value="1"/>
</dbReference>
<feature type="compositionally biased region" description="Acidic residues" evidence="1">
    <location>
        <begin position="1107"/>
        <end position="1124"/>
    </location>
</feature>
<feature type="compositionally biased region" description="Acidic residues" evidence="1">
    <location>
        <begin position="56"/>
        <end position="68"/>
    </location>
</feature>
<dbReference type="STRING" id="578462.A0A0L0SKP7"/>
<proteinExistence type="predicted"/>
<dbReference type="AlphaFoldDB" id="A0A0L0SKP7"/>
<evidence type="ECO:0000313" key="4">
    <source>
        <dbReference type="Proteomes" id="UP000054350"/>
    </source>
</evidence>